<organism evidence="4 5">
    <name type="scientific">Saccharopolyspora rectivirgula</name>
    <dbReference type="NCBI Taxonomy" id="28042"/>
    <lineage>
        <taxon>Bacteria</taxon>
        <taxon>Bacillati</taxon>
        <taxon>Actinomycetota</taxon>
        <taxon>Actinomycetes</taxon>
        <taxon>Pseudonocardiales</taxon>
        <taxon>Pseudonocardiaceae</taxon>
        <taxon>Saccharopolyspora</taxon>
    </lineage>
</organism>
<dbReference type="eggNOG" id="COG3285">
    <property type="taxonomic scope" value="Bacteria"/>
</dbReference>
<dbReference type="NCBIfam" id="TIGR02777">
    <property type="entry name" value="LigD_PE_dom"/>
    <property type="match status" value="1"/>
</dbReference>
<dbReference type="OrthoDB" id="9802472at2"/>
<dbReference type="InterPro" id="IPR014144">
    <property type="entry name" value="LigD_PE_domain"/>
</dbReference>
<dbReference type="NCBIfam" id="TIGR02778">
    <property type="entry name" value="ligD_pol"/>
    <property type="match status" value="1"/>
</dbReference>
<comment type="caution">
    <text evidence="4">The sequence shown here is derived from an EMBL/GenBank/DDBJ whole genome shotgun (WGS) entry which is preliminary data.</text>
</comment>
<dbReference type="STRING" id="28042.GU90_02570"/>
<gene>
    <name evidence="4" type="ORF">GU90_02570</name>
</gene>
<protein>
    <submittedName>
        <fullName evidence="4">ATP-dependent DNA ligase</fullName>
    </submittedName>
</protein>
<feature type="region of interest" description="Disordered" evidence="1">
    <location>
        <begin position="1"/>
        <end position="36"/>
    </location>
</feature>
<dbReference type="Pfam" id="PF13298">
    <property type="entry name" value="LigD_N"/>
    <property type="match status" value="1"/>
</dbReference>
<dbReference type="InterPro" id="IPR052171">
    <property type="entry name" value="NHEJ_LigD"/>
</dbReference>
<evidence type="ECO:0000313" key="4">
    <source>
        <dbReference type="EMBL" id="KEI45789.1"/>
    </source>
</evidence>
<feature type="domain" description="DNA ligase D 3'-phosphoesterase" evidence="2">
    <location>
        <begin position="45"/>
        <end position="152"/>
    </location>
</feature>
<feature type="region of interest" description="Disordered" evidence="1">
    <location>
        <begin position="171"/>
        <end position="252"/>
    </location>
</feature>
<dbReference type="Proteomes" id="UP000031419">
    <property type="component" value="Unassembled WGS sequence"/>
</dbReference>
<reference evidence="4 5" key="1">
    <citation type="submission" date="2014-06" db="EMBL/GenBank/DDBJ databases">
        <title>Saccharopolyspora rectivirgula DSM-43113 Genome sequencing.</title>
        <authorList>
            <person name="Barrera C."/>
            <person name="Millon L."/>
            <person name="Rognon B."/>
            <person name="Zaugg C."/>
            <person name="Monod M."/>
        </authorList>
    </citation>
    <scope>NUCLEOTIDE SEQUENCE [LARGE SCALE GENOMIC DNA]</scope>
    <source>
        <strain evidence="4 5">DSM 43113</strain>
    </source>
</reference>
<dbReference type="InterPro" id="IPR014145">
    <property type="entry name" value="LigD_pol_dom"/>
</dbReference>
<evidence type="ECO:0000259" key="2">
    <source>
        <dbReference type="Pfam" id="PF13298"/>
    </source>
</evidence>
<dbReference type="eggNOG" id="COG1793">
    <property type="taxonomic scope" value="Bacteria"/>
</dbReference>
<feature type="compositionally biased region" description="Basic residues" evidence="1">
    <location>
        <begin position="224"/>
        <end position="235"/>
    </location>
</feature>
<dbReference type="AlphaFoldDB" id="A0A073BDE3"/>
<dbReference type="Pfam" id="PF21686">
    <property type="entry name" value="LigD_Prim-Pol"/>
    <property type="match status" value="1"/>
</dbReference>
<dbReference type="CDD" id="cd04865">
    <property type="entry name" value="LigD_Pol_like_2"/>
    <property type="match status" value="1"/>
</dbReference>
<name>A0A073BDE3_9PSEU</name>
<dbReference type="PANTHER" id="PTHR42705">
    <property type="entry name" value="BIFUNCTIONAL NON-HOMOLOGOUS END JOINING PROTEIN LIGD"/>
    <property type="match status" value="1"/>
</dbReference>
<dbReference type="PANTHER" id="PTHR42705:SF2">
    <property type="entry name" value="BIFUNCTIONAL NON-HOMOLOGOUS END JOINING PROTEIN LIGD"/>
    <property type="match status" value="1"/>
</dbReference>
<keyword evidence="4" id="KW-0436">Ligase</keyword>
<dbReference type="RefSeq" id="WP_029721280.1">
    <property type="nucleotide sequence ID" value="NZ_JNVU01000009.1"/>
</dbReference>
<proteinExistence type="predicted"/>
<feature type="compositionally biased region" description="Basic and acidic residues" evidence="1">
    <location>
        <begin position="171"/>
        <end position="193"/>
    </location>
</feature>
<feature type="compositionally biased region" description="Basic and acidic residues" evidence="1">
    <location>
        <begin position="201"/>
        <end position="210"/>
    </location>
</feature>
<dbReference type="EMBL" id="JNVU01000009">
    <property type="protein sequence ID" value="KEI45789.1"/>
    <property type="molecule type" value="Genomic_DNA"/>
</dbReference>
<keyword evidence="5" id="KW-1185">Reference proteome</keyword>
<evidence type="ECO:0000256" key="1">
    <source>
        <dbReference type="SAM" id="MobiDB-lite"/>
    </source>
</evidence>
<evidence type="ECO:0000259" key="3">
    <source>
        <dbReference type="Pfam" id="PF21686"/>
    </source>
</evidence>
<evidence type="ECO:0000313" key="5">
    <source>
        <dbReference type="Proteomes" id="UP000031419"/>
    </source>
</evidence>
<accession>A0A073BDE3</accession>
<feature type="compositionally biased region" description="Basic and acidic residues" evidence="1">
    <location>
        <begin position="14"/>
        <end position="29"/>
    </location>
</feature>
<feature type="domain" description="DNA ligase D polymerase" evidence="3">
    <location>
        <begin position="292"/>
        <end position="547"/>
    </location>
</feature>
<dbReference type="GO" id="GO:0016874">
    <property type="term" value="F:ligase activity"/>
    <property type="evidence" value="ECO:0007669"/>
    <property type="project" value="UniProtKB-KW"/>
</dbReference>
<sequence>MTVGQAKSRRKSDRLRTYRAKRDFSRTEEPAGTSGRTSGRLFVVQRHRARRQHYDLRLEIDGVLVSWAVPKGPTLDPKSRRMAIQVEDHPIEYGDFEGIIPRGEYGGGDVIVWDRGTWEAVDTDDPMGAVESGNLHFDLHGQKLTGRFVLVRRGQDDSGKSNWLLLHKDDEHARPGWNPEEHPRSVKSDRTNEEVAAEPEAVWHGDRPADQAEVPLPRAESSGRGRKPAAKKSKKATTASARQSWPEPTEEELAALDQMSAKGTWQLAGQQLRVTNLDKVLFPGGGDAPGITKRELIRYYTRVAPVMLPYLSERPLNMHRFPNGVEQKGFWHKEIPSYAPDWLRRWHHSEADPGESQWYLVPDSVPALAWLANYGAVELHPWISRVPDVHNPTWALFDIDPGSKTSFDDVLTLARLHRTALEHLGVIARPKVTGKGGIQIWVPIEPKYTFEQTRSWVQEVSRAIGDAVPDLVSWAWEKKQRRGLARLDYTQNVINKTLVAPYSVRPQPGAPVSVPIEWDELEDPQLAPDRWTIRDVFARLESAGDPFAALLGVEQELPEPH</sequence>
<dbReference type="Gene3D" id="3.90.920.10">
    <property type="entry name" value="DNA primase, PRIM domain"/>
    <property type="match status" value="1"/>
</dbReference>